<evidence type="ECO:0000256" key="1">
    <source>
        <dbReference type="ARBA" id="ARBA00009577"/>
    </source>
</evidence>
<evidence type="ECO:0000313" key="9">
    <source>
        <dbReference type="Ensembl" id="ENSSFAP00005019778.1"/>
    </source>
</evidence>
<dbReference type="FunCoup" id="A0A672GLV8">
    <property type="interactions" value="281"/>
</dbReference>
<dbReference type="InParanoid" id="A0A672GLV8"/>
<dbReference type="Proteomes" id="UP000472267">
    <property type="component" value="Chromosome 15"/>
</dbReference>
<name>A0A672GLV8_SALFA</name>
<reference evidence="9" key="3">
    <citation type="submission" date="2025-09" db="UniProtKB">
        <authorList>
            <consortium name="Ensembl"/>
        </authorList>
    </citation>
    <scope>IDENTIFICATION</scope>
</reference>
<dbReference type="CTD" id="91612"/>
<gene>
    <name evidence="9" type="primary">churc1</name>
</gene>
<reference evidence="9" key="2">
    <citation type="submission" date="2025-08" db="UniProtKB">
        <authorList>
            <consortium name="Ensembl"/>
        </authorList>
    </citation>
    <scope>IDENTIFICATION</scope>
</reference>
<evidence type="ECO:0000256" key="8">
    <source>
        <dbReference type="ARBA" id="ARBA00023163"/>
    </source>
</evidence>
<keyword evidence="10" id="KW-1185">Reference proteome</keyword>
<evidence type="ECO:0000256" key="4">
    <source>
        <dbReference type="ARBA" id="ARBA00022723"/>
    </source>
</evidence>
<dbReference type="OMA" id="ASHEYTF"/>
<dbReference type="AlphaFoldDB" id="A0A672GLV8"/>
<dbReference type="GO" id="GO:0008543">
    <property type="term" value="P:fibroblast growth factor receptor signaling pathway"/>
    <property type="evidence" value="ECO:0007669"/>
    <property type="project" value="TreeGrafter"/>
</dbReference>
<keyword evidence="4" id="KW-0479">Metal-binding</keyword>
<evidence type="ECO:0000256" key="3">
    <source>
        <dbReference type="ARBA" id="ARBA00022473"/>
    </source>
</evidence>
<dbReference type="PANTHER" id="PTHR31931:SF2">
    <property type="entry name" value="PROTEIN CHURCHILL"/>
    <property type="match status" value="1"/>
</dbReference>
<dbReference type="PANTHER" id="PTHR31931">
    <property type="entry name" value="PROTEIN CHURCHILL"/>
    <property type="match status" value="1"/>
</dbReference>
<keyword evidence="7" id="KW-0010">Activator</keyword>
<dbReference type="OrthoDB" id="5954706at2759"/>
<dbReference type="Ensembl" id="ENSSFAT00005020563.1">
    <property type="protein sequence ID" value="ENSSFAP00005019778.1"/>
    <property type="gene ID" value="ENSSFAG00005010340.1"/>
</dbReference>
<dbReference type="GO" id="GO:0045893">
    <property type="term" value="P:positive regulation of DNA-templated transcription"/>
    <property type="evidence" value="ECO:0007669"/>
    <property type="project" value="InterPro"/>
</dbReference>
<evidence type="ECO:0000256" key="6">
    <source>
        <dbReference type="ARBA" id="ARBA00023015"/>
    </source>
</evidence>
<keyword evidence="8" id="KW-0804">Transcription</keyword>
<accession>A0A672GLV8</accession>
<sequence length="110" mass="12645">MCNGCVQKEHPDRGTTCLEDGSYLMNYRGCAACHQRDFVLIRNKIPEEDDGVEIITYDHVCKHCDHVIARHEYTFTVTDYYQEYTMLCLLCGNADDVTYALPNDPRLAAF</sequence>
<evidence type="ECO:0000313" key="10">
    <source>
        <dbReference type="Proteomes" id="UP000472267"/>
    </source>
</evidence>
<protein>
    <recommendedName>
        <fullName evidence="2">Protein Churchill</fullName>
    </recommendedName>
</protein>
<evidence type="ECO:0000256" key="5">
    <source>
        <dbReference type="ARBA" id="ARBA00022833"/>
    </source>
</evidence>
<dbReference type="Pfam" id="PF06573">
    <property type="entry name" value="Churchill"/>
    <property type="match status" value="1"/>
</dbReference>
<dbReference type="RefSeq" id="XP_029965353.1">
    <property type="nucleotide sequence ID" value="XM_030109493.1"/>
</dbReference>
<dbReference type="Gene3D" id="2.60.40.4240">
    <property type="entry name" value="Transcription activator, Churchill"/>
    <property type="match status" value="1"/>
</dbReference>
<proteinExistence type="inferred from homology"/>
<dbReference type="GeneID" id="115401363"/>
<comment type="similarity">
    <text evidence="1">Belongs to the Churchill family.</text>
</comment>
<dbReference type="InterPro" id="IPR038543">
    <property type="entry name" value="Churchill_sf"/>
</dbReference>
<dbReference type="GO" id="GO:0008270">
    <property type="term" value="F:zinc ion binding"/>
    <property type="evidence" value="ECO:0007669"/>
    <property type="project" value="InterPro"/>
</dbReference>
<keyword evidence="5" id="KW-0862">Zinc</keyword>
<evidence type="ECO:0000256" key="7">
    <source>
        <dbReference type="ARBA" id="ARBA00023159"/>
    </source>
</evidence>
<dbReference type="InterPro" id="IPR009508">
    <property type="entry name" value="Transcrpt_activator_Churchill"/>
</dbReference>
<evidence type="ECO:0000256" key="2">
    <source>
        <dbReference type="ARBA" id="ARBA00021000"/>
    </source>
</evidence>
<keyword evidence="3" id="KW-0217">Developmental protein</keyword>
<organism evidence="9 10">
    <name type="scientific">Salarias fasciatus</name>
    <name type="common">Jewelled blenny</name>
    <name type="synonym">Blennius fasciatus</name>
    <dbReference type="NCBI Taxonomy" id="181472"/>
    <lineage>
        <taxon>Eukaryota</taxon>
        <taxon>Metazoa</taxon>
        <taxon>Chordata</taxon>
        <taxon>Craniata</taxon>
        <taxon>Vertebrata</taxon>
        <taxon>Euteleostomi</taxon>
        <taxon>Actinopterygii</taxon>
        <taxon>Neopterygii</taxon>
        <taxon>Teleostei</taxon>
        <taxon>Neoteleostei</taxon>
        <taxon>Acanthomorphata</taxon>
        <taxon>Ovalentaria</taxon>
        <taxon>Blenniimorphae</taxon>
        <taxon>Blenniiformes</taxon>
        <taxon>Blennioidei</taxon>
        <taxon>Blenniidae</taxon>
        <taxon>Salariinae</taxon>
        <taxon>Salarias</taxon>
    </lineage>
</organism>
<keyword evidence="6" id="KW-0805">Transcription regulation</keyword>
<reference evidence="9" key="1">
    <citation type="submission" date="2019-06" db="EMBL/GenBank/DDBJ databases">
        <authorList>
            <consortium name="Wellcome Sanger Institute Data Sharing"/>
        </authorList>
    </citation>
    <scope>NUCLEOTIDE SEQUENCE [LARGE SCALE GENOMIC DNA]</scope>
</reference>